<organism evidence="1 2">
    <name type="scientific">Gordonia spumicola</name>
    <dbReference type="NCBI Taxonomy" id="589161"/>
    <lineage>
        <taxon>Bacteria</taxon>
        <taxon>Bacillati</taxon>
        <taxon>Actinomycetota</taxon>
        <taxon>Actinomycetes</taxon>
        <taxon>Mycobacteriales</taxon>
        <taxon>Gordoniaceae</taxon>
        <taxon>Gordonia</taxon>
    </lineage>
</organism>
<dbReference type="PANTHER" id="PTHR33973:SF4">
    <property type="entry name" value="OS07G0153300 PROTEIN"/>
    <property type="match status" value="1"/>
</dbReference>
<dbReference type="PANTHER" id="PTHR33973">
    <property type="entry name" value="OS07G0153300 PROTEIN"/>
    <property type="match status" value="1"/>
</dbReference>
<keyword evidence="2" id="KW-1185">Reference proteome</keyword>
<evidence type="ECO:0000313" key="2">
    <source>
        <dbReference type="Proteomes" id="UP000444960"/>
    </source>
</evidence>
<dbReference type="Pfam" id="PF07103">
    <property type="entry name" value="DUF1365"/>
    <property type="match status" value="1"/>
</dbReference>
<name>A0A7I9V349_9ACTN</name>
<proteinExistence type="predicted"/>
<accession>A0A7I9V349</accession>
<dbReference type="InterPro" id="IPR010775">
    <property type="entry name" value="DUF1365"/>
</dbReference>
<comment type="caution">
    <text evidence="1">The sequence shown here is derived from an EMBL/GenBank/DDBJ whole genome shotgun (WGS) entry which is preliminary data.</text>
</comment>
<dbReference type="AlphaFoldDB" id="A0A7I9V349"/>
<reference evidence="2" key="1">
    <citation type="submission" date="2019-06" db="EMBL/GenBank/DDBJ databases">
        <title>Gordonia isolated from sludge of a wastewater treatment plant.</title>
        <authorList>
            <person name="Tamura T."/>
            <person name="Aoyama K."/>
            <person name="Kang Y."/>
            <person name="Saito S."/>
            <person name="Akiyama N."/>
            <person name="Yazawa K."/>
            <person name="Gonoi T."/>
            <person name="Mikami Y."/>
        </authorList>
    </citation>
    <scope>NUCLEOTIDE SEQUENCE [LARGE SCALE GENOMIC DNA]</scope>
    <source>
        <strain evidence="2">NBRC 107696</strain>
    </source>
</reference>
<dbReference type="Proteomes" id="UP000444960">
    <property type="component" value="Unassembled WGS sequence"/>
</dbReference>
<evidence type="ECO:0008006" key="3">
    <source>
        <dbReference type="Google" id="ProtNLM"/>
    </source>
</evidence>
<dbReference type="RefSeq" id="WP_161893792.1">
    <property type="nucleotide sequence ID" value="NZ_BJOV01000001.1"/>
</dbReference>
<protein>
    <recommendedName>
        <fullName evidence="3">DUF1365 domain-containing protein</fullName>
    </recommendedName>
</protein>
<evidence type="ECO:0000313" key="1">
    <source>
        <dbReference type="EMBL" id="GED99838.1"/>
    </source>
</evidence>
<dbReference type="EMBL" id="BJOV01000001">
    <property type="protein sequence ID" value="GED99838.1"/>
    <property type="molecule type" value="Genomic_DNA"/>
</dbReference>
<sequence>MTRAHIVPVRITHVRRAPVDHRFAYRGLLWLIDVDSPPTLPIGLGWLARFAPDDHFARESSPGRSLRDKLDDAVRAQGVEAPTGRVVALASPRVAGHTFNPLSVYWCHDRDGALAYVVAEVHNTYGGRHTYLVRTDDEGRAVVDKEFYVSPFNDVDGEYRLRLPEPTPDGRVSVAVVLDRAGQPPFTAAVSGRARPATIPAVLRANLTSPFAPWLVTLRIRFQGIRLWAAGVPVVPRPRTARREAA</sequence>
<dbReference type="OrthoDB" id="9778801at2"/>
<gene>
    <name evidence="1" type="ORF">nbrc107696_02850</name>
</gene>